<reference evidence="2 3" key="1">
    <citation type="submission" date="2019-02" db="EMBL/GenBank/DDBJ databases">
        <title>Genomic Encyclopedia of Type Strains, Phase IV (KMG-IV): sequencing the most valuable type-strain genomes for metagenomic binning, comparative biology and taxonomic classification.</title>
        <authorList>
            <person name="Goeker M."/>
        </authorList>
    </citation>
    <scope>NUCLEOTIDE SEQUENCE [LARGE SCALE GENOMIC DNA]</scope>
    <source>
        <strain evidence="2 3">DSM 21056</strain>
    </source>
</reference>
<dbReference type="GO" id="GO:0006313">
    <property type="term" value="P:DNA transposition"/>
    <property type="evidence" value="ECO:0007669"/>
    <property type="project" value="InterPro"/>
</dbReference>
<dbReference type="Gene3D" id="3.30.70.1290">
    <property type="entry name" value="Transposase IS200-like"/>
    <property type="match status" value="1"/>
</dbReference>
<accession>A0A4Q8D280</accession>
<dbReference type="RefSeq" id="WP_130503633.1">
    <property type="nucleotide sequence ID" value="NZ_SHLI01000001.1"/>
</dbReference>
<dbReference type="GO" id="GO:0003677">
    <property type="term" value="F:DNA binding"/>
    <property type="evidence" value="ECO:0007669"/>
    <property type="project" value="InterPro"/>
</dbReference>
<dbReference type="SMART" id="SM01321">
    <property type="entry name" value="Y1_Tnp"/>
    <property type="match status" value="1"/>
</dbReference>
<dbReference type="PANTHER" id="PTHR34322:SF2">
    <property type="entry name" value="TRANSPOSASE IS200-LIKE DOMAIN-CONTAINING PROTEIN"/>
    <property type="match status" value="1"/>
</dbReference>
<dbReference type="OrthoDB" id="9814067at2"/>
<dbReference type="SUPFAM" id="SSF143422">
    <property type="entry name" value="Transposase IS200-like"/>
    <property type="match status" value="1"/>
</dbReference>
<evidence type="ECO:0000259" key="1">
    <source>
        <dbReference type="SMART" id="SM01321"/>
    </source>
</evidence>
<evidence type="ECO:0000313" key="3">
    <source>
        <dbReference type="Proteomes" id="UP000292298"/>
    </source>
</evidence>
<dbReference type="EMBL" id="SHLI01000001">
    <property type="protein sequence ID" value="RZU99397.1"/>
    <property type="molecule type" value="Genomic_DNA"/>
</dbReference>
<sequence length="338" mass="38099">MGQPRRNQIALDVTPYYHLVSRCVRRQFLCGDDPLTGKDYSYRREWIRRRLGRLVDAFAVDLCAYAVMSNHYHLVVRIDESAARSWSPAEVLRRWLSVFKGPAWMHEIINADHSTAFHPGVHRMIEAYRSRLMSLSWFMRCLNEPIARRANREDGVTGHFWQGRYRCQALADEGAVLAAMAYVDLNPVRAGMADRPEAASECSALQRFSAARSRLGPESKNPAIMSFDNGDRDAVDDKLPGPELEYLQLLDWTGRFMSRPDSAVIAADLPPIVARLGLAASGVIEFVTGRRRYSQSMLGRPDHSAGLARQLGRHYVRGYRSAARLFTAADRGFNPTGG</sequence>
<dbReference type="AlphaFoldDB" id="A0A4Q8D280"/>
<dbReference type="Proteomes" id="UP000292298">
    <property type="component" value="Unassembled WGS sequence"/>
</dbReference>
<gene>
    <name evidence="2" type="ORF">EV698_1686</name>
</gene>
<keyword evidence="3" id="KW-1185">Reference proteome</keyword>
<comment type="caution">
    <text evidence="2">The sequence shown here is derived from an EMBL/GenBank/DDBJ whole genome shotgun (WGS) entry which is preliminary data.</text>
</comment>
<dbReference type="PANTHER" id="PTHR34322">
    <property type="entry name" value="TRANSPOSASE, Y1_TNP DOMAIN-CONTAINING"/>
    <property type="match status" value="1"/>
</dbReference>
<evidence type="ECO:0000313" key="2">
    <source>
        <dbReference type="EMBL" id="RZU99397.1"/>
    </source>
</evidence>
<feature type="domain" description="Transposase IS200-like" evidence="1">
    <location>
        <begin position="13"/>
        <end position="186"/>
    </location>
</feature>
<organism evidence="2 3">
    <name type="scientific">Spiribacter vilamensis</name>
    <dbReference type="NCBI Taxonomy" id="531306"/>
    <lineage>
        <taxon>Bacteria</taxon>
        <taxon>Pseudomonadati</taxon>
        <taxon>Pseudomonadota</taxon>
        <taxon>Gammaproteobacteria</taxon>
        <taxon>Chromatiales</taxon>
        <taxon>Ectothiorhodospiraceae</taxon>
        <taxon>Spiribacter</taxon>
    </lineage>
</organism>
<proteinExistence type="predicted"/>
<dbReference type="InterPro" id="IPR036515">
    <property type="entry name" value="Transposase_17_sf"/>
</dbReference>
<name>A0A4Q8D280_9GAMM</name>
<dbReference type="GO" id="GO:0004803">
    <property type="term" value="F:transposase activity"/>
    <property type="evidence" value="ECO:0007669"/>
    <property type="project" value="InterPro"/>
</dbReference>
<dbReference type="InterPro" id="IPR002686">
    <property type="entry name" value="Transposase_17"/>
</dbReference>
<protein>
    <recommendedName>
        <fullName evidence="1">Transposase IS200-like domain-containing protein</fullName>
    </recommendedName>
</protein>